<dbReference type="InterPro" id="IPR004360">
    <property type="entry name" value="Glyas_Fos-R_dOase_dom"/>
</dbReference>
<dbReference type="EMBL" id="JXYA01000042">
    <property type="protein sequence ID" value="KJZ06974.1"/>
    <property type="molecule type" value="Genomic_DNA"/>
</dbReference>
<keyword evidence="6" id="KW-0456">Lyase</keyword>
<feature type="domain" description="VOC" evidence="5">
    <location>
        <begin position="3"/>
        <end position="126"/>
    </location>
</feature>
<name>A0A0F4QI45_9GAMM</name>
<dbReference type="PATRIC" id="fig|43658.5.peg.3657"/>
<evidence type="ECO:0000313" key="7">
    <source>
        <dbReference type="Proteomes" id="UP000033452"/>
    </source>
</evidence>
<reference evidence="6 7" key="1">
    <citation type="journal article" date="2015" name="BMC Genomics">
        <title>Genome mining reveals unlocked bioactive potential of marine Gram-negative bacteria.</title>
        <authorList>
            <person name="Machado H."/>
            <person name="Sonnenschein E.C."/>
            <person name="Melchiorsen J."/>
            <person name="Gram L."/>
        </authorList>
    </citation>
    <scope>NUCLEOTIDE SEQUENCE [LARGE SCALE GENOMIC DNA]</scope>
    <source>
        <strain evidence="6 7">S2471</strain>
    </source>
</reference>
<organism evidence="6 7">
    <name type="scientific">Pseudoalteromonas rubra</name>
    <dbReference type="NCBI Taxonomy" id="43658"/>
    <lineage>
        <taxon>Bacteria</taxon>
        <taxon>Pseudomonadati</taxon>
        <taxon>Pseudomonadota</taxon>
        <taxon>Gammaproteobacteria</taxon>
        <taxon>Alteromonadales</taxon>
        <taxon>Pseudoalteromonadaceae</taxon>
        <taxon>Pseudoalteromonas</taxon>
    </lineage>
</organism>
<dbReference type="RefSeq" id="WP_046006230.1">
    <property type="nucleotide sequence ID" value="NZ_JXYA01000042.1"/>
</dbReference>
<evidence type="ECO:0000259" key="5">
    <source>
        <dbReference type="PROSITE" id="PS51819"/>
    </source>
</evidence>
<sequence length="131" mass="15090">MAKLIHSMVRVMDLQKSLTFYHDVLALGERRRIEFDDFSLVYLGNQEADFELELTWNHGTEQPYELGNGYGHIAVVVDELAPVHAKALALGYQPKEIKSFYNGDTLVARFFFIADPDGYQIEVIERSEMFK</sequence>
<dbReference type="OrthoDB" id="9789841at2"/>
<dbReference type="InterPro" id="IPR029068">
    <property type="entry name" value="Glyas_Bleomycin-R_OHBP_Dase"/>
</dbReference>
<dbReference type="GO" id="GO:0004462">
    <property type="term" value="F:lactoylglutathione lyase activity"/>
    <property type="evidence" value="ECO:0007669"/>
    <property type="project" value="TreeGrafter"/>
</dbReference>
<accession>A0A0F4QI45</accession>
<evidence type="ECO:0000256" key="1">
    <source>
        <dbReference type="ARBA" id="ARBA00030291"/>
    </source>
</evidence>
<dbReference type="Gene3D" id="3.10.180.10">
    <property type="entry name" value="2,3-Dihydroxybiphenyl 1,2-Dioxygenase, domain 1"/>
    <property type="match status" value="1"/>
</dbReference>
<dbReference type="GO" id="GO:0019243">
    <property type="term" value="P:methylglyoxal catabolic process to D-lactate via S-lactoyl-glutathione"/>
    <property type="evidence" value="ECO:0007669"/>
    <property type="project" value="TreeGrafter"/>
</dbReference>
<dbReference type="GO" id="GO:0005737">
    <property type="term" value="C:cytoplasm"/>
    <property type="evidence" value="ECO:0007669"/>
    <property type="project" value="TreeGrafter"/>
</dbReference>
<dbReference type="InterPro" id="IPR037523">
    <property type="entry name" value="VOC_core"/>
</dbReference>
<proteinExistence type="predicted"/>
<comment type="caution">
    <text evidence="6">The sequence shown here is derived from an EMBL/GenBank/DDBJ whole genome shotgun (WGS) entry which is preliminary data.</text>
</comment>
<dbReference type="Proteomes" id="UP000033452">
    <property type="component" value="Unassembled WGS sequence"/>
</dbReference>
<protein>
    <recommendedName>
        <fullName evidence="2">Aldoketomutase</fullName>
    </recommendedName>
    <alternativeName>
        <fullName evidence="1">Ketone-aldehyde mutase</fullName>
    </alternativeName>
    <alternativeName>
        <fullName evidence="3">Methylglyoxalase</fullName>
    </alternativeName>
    <alternativeName>
        <fullName evidence="4">S-D-lactoylglutathione methylglyoxal lyase</fullName>
    </alternativeName>
</protein>
<dbReference type="PANTHER" id="PTHR46036">
    <property type="entry name" value="LACTOYLGLUTATHIONE LYASE"/>
    <property type="match status" value="1"/>
</dbReference>
<dbReference type="PANTHER" id="PTHR46036:SF5">
    <property type="entry name" value="LACTOYLGLUTATHIONE LYASE"/>
    <property type="match status" value="1"/>
</dbReference>
<gene>
    <name evidence="6" type="ORF">TW77_17315</name>
</gene>
<evidence type="ECO:0000256" key="2">
    <source>
        <dbReference type="ARBA" id="ARBA00030892"/>
    </source>
</evidence>
<evidence type="ECO:0000256" key="3">
    <source>
        <dbReference type="ARBA" id="ARBA00032460"/>
    </source>
</evidence>
<dbReference type="PROSITE" id="PS51819">
    <property type="entry name" value="VOC"/>
    <property type="match status" value="1"/>
</dbReference>
<dbReference type="SUPFAM" id="SSF54593">
    <property type="entry name" value="Glyoxalase/Bleomycin resistance protein/Dihydroxybiphenyl dioxygenase"/>
    <property type="match status" value="1"/>
</dbReference>
<evidence type="ECO:0000313" key="6">
    <source>
        <dbReference type="EMBL" id="KJZ06974.1"/>
    </source>
</evidence>
<dbReference type="AlphaFoldDB" id="A0A0F4QI45"/>
<dbReference type="Pfam" id="PF00903">
    <property type="entry name" value="Glyoxalase"/>
    <property type="match status" value="1"/>
</dbReference>
<keyword evidence="7" id="KW-1185">Reference proteome</keyword>
<evidence type="ECO:0000256" key="4">
    <source>
        <dbReference type="ARBA" id="ARBA00033298"/>
    </source>
</evidence>